<evidence type="ECO:0000256" key="4">
    <source>
        <dbReference type="ARBA" id="ARBA00022989"/>
    </source>
</evidence>
<feature type="chain" id="PRO_5041958521" description="Wall-associated receptor kinase galacturonan-binding domain-containing protein" evidence="6">
    <location>
        <begin position="18"/>
        <end position="218"/>
    </location>
</feature>
<evidence type="ECO:0000259" key="7">
    <source>
        <dbReference type="Pfam" id="PF13947"/>
    </source>
</evidence>
<dbReference type="Proteomes" id="UP001281410">
    <property type="component" value="Unassembled WGS sequence"/>
</dbReference>
<evidence type="ECO:0000313" key="8">
    <source>
        <dbReference type="EMBL" id="KAK3198131.1"/>
    </source>
</evidence>
<gene>
    <name evidence="8" type="ORF">Dsin_021546</name>
</gene>
<protein>
    <recommendedName>
        <fullName evidence="7">Wall-associated receptor kinase galacturonan-binding domain-containing protein</fullName>
    </recommendedName>
</protein>
<dbReference type="PANTHER" id="PTHR33355:SF14">
    <property type="entry name" value="WALL-ASSOCIATED RECEPTOR KINASE GALACTURONAN-BINDING DOMAIN-CONTAINING PROTEIN"/>
    <property type="match status" value="1"/>
</dbReference>
<keyword evidence="2" id="KW-0812">Transmembrane</keyword>
<organism evidence="8 9">
    <name type="scientific">Dipteronia sinensis</name>
    <dbReference type="NCBI Taxonomy" id="43782"/>
    <lineage>
        <taxon>Eukaryota</taxon>
        <taxon>Viridiplantae</taxon>
        <taxon>Streptophyta</taxon>
        <taxon>Embryophyta</taxon>
        <taxon>Tracheophyta</taxon>
        <taxon>Spermatophyta</taxon>
        <taxon>Magnoliopsida</taxon>
        <taxon>eudicotyledons</taxon>
        <taxon>Gunneridae</taxon>
        <taxon>Pentapetalae</taxon>
        <taxon>rosids</taxon>
        <taxon>malvids</taxon>
        <taxon>Sapindales</taxon>
        <taxon>Sapindaceae</taxon>
        <taxon>Hippocastanoideae</taxon>
        <taxon>Acereae</taxon>
        <taxon>Dipteronia</taxon>
    </lineage>
</organism>
<dbReference type="Pfam" id="PF13947">
    <property type="entry name" value="GUB_WAK_bind"/>
    <property type="match status" value="1"/>
</dbReference>
<evidence type="ECO:0000256" key="3">
    <source>
        <dbReference type="ARBA" id="ARBA00022729"/>
    </source>
</evidence>
<evidence type="ECO:0000256" key="2">
    <source>
        <dbReference type="ARBA" id="ARBA00022692"/>
    </source>
</evidence>
<dbReference type="AlphaFoldDB" id="A0AAE0DZ37"/>
<accession>A0AAE0DZ37</accession>
<keyword evidence="4" id="KW-1133">Transmembrane helix</keyword>
<dbReference type="GO" id="GO:0030247">
    <property type="term" value="F:polysaccharide binding"/>
    <property type="evidence" value="ECO:0007669"/>
    <property type="project" value="InterPro"/>
</dbReference>
<evidence type="ECO:0000313" key="9">
    <source>
        <dbReference type="Proteomes" id="UP001281410"/>
    </source>
</evidence>
<evidence type="ECO:0000256" key="5">
    <source>
        <dbReference type="ARBA" id="ARBA00023136"/>
    </source>
</evidence>
<feature type="signal peptide" evidence="6">
    <location>
        <begin position="1"/>
        <end position="17"/>
    </location>
</feature>
<comment type="subcellular location">
    <subcellularLocation>
        <location evidence="1">Membrane</location>
        <topology evidence="1">Single-pass membrane protein</topology>
    </subcellularLocation>
</comment>
<keyword evidence="5" id="KW-0472">Membrane</keyword>
<name>A0AAE0DZ37_9ROSI</name>
<proteinExistence type="predicted"/>
<keyword evidence="9" id="KW-1185">Reference proteome</keyword>
<evidence type="ECO:0000256" key="1">
    <source>
        <dbReference type="ARBA" id="ARBA00004167"/>
    </source>
</evidence>
<dbReference type="GO" id="GO:0016020">
    <property type="term" value="C:membrane"/>
    <property type="evidence" value="ECO:0007669"/>
    <property type="project" value="UniProtKB-SubCell"/>
</dbReference>
<dbReference type="EMBL" id="JANJYJ010000007">
    <property type="protein sequence ID" value="KAK3198131.1"/>
    <property type="molecule type" value="Genomic_DNA"/>
</dbReference>
<evidence type="ECO:0000256" key="6">
    <source>
        <dbReference type="SAM" id="SignalP"/>
    </source>
</evidence>
<dbReference type="PANTHER" id="PTHR33355">
    <property type="entry name" value="WALL-ASSOCIATED RECEPTOR KINASE CARBOXY-TERMINAL PROTEIN-RELATED"/>
    <property type="match status" value="1"/>
</dbReference>
<reference evidence="8" key="1">
    <citation type="journal article" date="2023" name="Plant J.">
        <title>Genome sequences and population genomics provide insights into the demographic history, inbreeding, and mutation load of two 'living fossil' tree species of Dipteronia.</title>
        <authorList>
            <person name="Feng Y."/>
            <person name="Comes H.P."/>
            <person name="Chen J."/>
            <person name="Zhu S."/>
            <person name="Lu R."/>
            <person name="Zhang X."/>
            <person name="Li P."/>
            <person name="Qiu J."/>
            <person name="Olsen K.M."/>
            <person name="Qiu Y."/>
        </authorList>
    </citation>
    <scope>NUCLEOTIDE SEQUENCE</scope>
    <source>
        <strain evidence="8">NBL</strain>
    </source>
</reference>
<dbReference type="InterPro" id="IPR025287">
    <property type="entry name" value="WAK_GUB"/>
</dbReference>
<feature type="domain" description="Wall-associated receptor kinase galacturonan-binding" evidence="7">
    <location>
        <begin position="21"/>
        <end position="76"/>
    </location>
</feature>
<keyword evidence="3 6" id="KW-0732">Signal</keyword>
<comment type="caution">
    <text evidence="8">The sequence shown here is derived from an EMBL/GenBank/DDBJ whole genome shotgun (WGS) entry which is preliminary data.</text>
</comment>
<sequence length="218" mass="24015">MVLVIFVILTLVTYVSALDACPKCGSMEVPYPLSTDDNCGVPRYRVICNNDILQFESTVGFHYKILSINPSVNKFVISPPLIPKNTCYASDLSLGGLKLDDNSPFNISTHNTVMLFNCTENILLSPLNCSSNSLCRHFEEKVEEGSGCRGTLCCHFLKDSAMTQHRIRVRVGGCTAYTSVVDMKSGDDIDDGTMALSCNGCLPTKFENLCFLYMFVCV</sequence>